<dbReference type="InterPro" id="IPR010279">
    <property type="entry name" value="YqjD/ElaB"/>
</dbReference>
<reference evidence="12 13" key="1">
    <citation type="submission" date="2024-03" db="EMBL/GenBank/DDBJ databases">
        <title>Analysis of soft rot Pectobacteriaceae population diversity in US potato growing regions between 2016 and 2022.</title>
        <authorList>
            <person name="Ma X."/>
            <person name="Zhang X."/>
            <person name="Stodghill P."/>
            <person name="Rioux R."/>
            <person name="Babler B."/>
            <person name="Shrestha S."/>
            <person name="Babler B."/>
            <person name="Rivedal H."/>
            <person name="Frost K."/>
            <person name="Hao J."/>
            <person name="Secor G."/>
            <person name="Swingle B."/>
        </authorList>
    </citation>
    <scope>NUCLEOTIDE SEQUENCE [LARGE SCALE GENOMIC DNA]</scope>
    <source>
        <strain evidence="12 13">SR64</strain>
    </source>
</reference>
<proteinExistence type="inferred from homology"/>
<dbReference type="InterPro" id="IPR043604">
    <property type="entry name" value="DUF883_N"/>
</dbReference>
<name>A0ABU8JRE4_DICCH</name>
<evidence type="ECO:0000256" key="3">
    <source>
        <dbReference type="ARBA" id="ARBA00022475"/>
    </source>
</evidence>
<dbReference type="PANTHER" id="PTHR35893">
    <property type="entry name" value="INNER MEMBRANE PROTEIN-RELATED"/>
    <property type="match status" value="1"/>
</dbReference>
<evidence type="ECO:0000256" key="9">
    <source>
        <dbReference type="SAM" id="Phobius"/>
    </source>
</evidence>
<feature type="domain" description="DUF883" evidence="11">
    <location>
        <begin position="72"/>
        <end position="101"/>
    </location>
</feature>
<keyword evidence="4" id="KW-0997">Cell inner membrane</keyword>
<dbReference type="Proteomes" id="UP001359469">
    <property type="component" value="Unassembled WGS sequence"/>
</dbReference>
<evidence type="ECO:0000256" key="7">
    <source>
        <dbReference type="ARBA" id="ARBA00023136"/>
    </source>
</evidence>
<dbReference type="RefSeq" id="WP_040002521.1">
    <property type="nucleotide sequence ID" value="NZ_CP161827.1"/>
</dbReference>
<keyword evidence="8" id="KW-0175">Coiled coil</keyword>
<gene>
    <name evidence="12" type="ORF">WCU84_16915</name>
</gene>
<keyword evidence="6 9" id="KW-1133">Transmembrane helix</keyword>
<keyword evidence="13" id="KW-1185">Reference proteome</keyword>
<dbReference type="Pfam" id="PF19029">
    <property type="entry name" value="DUF883_C"/>
    <property type="match status" value="1"/>
</dbReference>
<feature type="domain" description="DUF883" evidence="10">
    <location>
        <begin position="8"/>
        <end position="59"/>
    </location>
</feature>
<evidence type="ECO:0000256" key="6">
    <source>
        <dbReference type="ARBA" id="ARBA00022989"/>
    </source>
</evidence>
<keyword evidence="3" id="KW-1003">Cell membrane</keyword>
<sequence>MAQESDTEHLRAELRSLGDTLEEVLRSSGDKSKAELEKLRDKAETVLKESRERLNDTGERITAQAREATQCADSFVRKNPWTGVGIGAAVGVVLGLLLARR</sequence>
<keyword evidence="5 9" id="KW-0812">Transmembrane</keyword>
<evidence type="ECO:0000256" key="5">
    <source>
        <dbReference type="ARBA" id="ARBA00022692"/>
    </source>
</evidence>
<dbReference type="PANTHER" id="PTHR35893:SF3">
    <property type="entry name" value="INNER MEMBRANE PROTEIN"/>
    <property type="match status" value="1"/>
</dbReference>
<organism evidence="12 13">
    <name type="scientific">Dickeya chrysanthemi</name>
    <name type="common">Pectobacterium chrysanthemi</name>
    <name type="synonym">Erwinia chrysanthemi</name>
    <dbReference type="NCBI Taxonomy" id="556"/>
    <lineage>
        <taxon>Bacteria</taxon>
        <taxon>Pseudomonadati</taxon>
        <taxon>Pseudomonadota</taxon>
        <taxon>Gammaproteobacteria</taxon>
        <taxon>Enterobacterales</taxon>
        <taxon>Pectobacteriaceae</taxon>
        <taxon>Dickeya</taxon>
    </lineage>
</organism>
<evidence type="ECO:0000256" key="8">
    <source>
        <dbReference type="SAM" id="Coils"/>
    </source>
</evidence>
<evidence type="ECO:0000313" key="12">
    <source>
        <dbReference type="EMBL" id="MEI7065327.1"/>
    </source>
</evidence>
<evidence type="ECO:0000313" key="13">
    <source>
        <dbReference type="Proteomes" id="UP001359469"/>
    </source>
</evidence>
<comment type="similarity">
    <text evidence="2">Belongs to the ElaB/YgaM/YqjD family.</text>
</comment>
<evidence type="ECO:0000259" key="11">
    <source>
        <dbReference type="Pfam" id="PF19029"/>
    </source>
</evidence>
<feature type="coiled-coil region" evidence="8">
    <location>
        <begin position="29"/>
        <end position="60"/>
    </location>
</feature>
<evidence type="ECO:0000256" key="1">
    <source>
        <dbReference type="ARBA" id="ARBA00004377"/>
    </source>
</evidence>
<protein>
    <submittedName>
        <fullName evidence="12">YqjD family protein</fullName>
    </submittedName>
</protein>
<keyword evidence="7 9" id="KW-0472">Membrane</keyword>
<evidence type="ECO:0000256" key="4">
    <source>
        <dbReference type="ARBA" id="ARBA00022519"/>
    </source>
</evidence>
<accession>A0ABU8JRE4</accession>
<dbReference type="EMBL" id="JBBBOO010000014">
    <property type="protein sequence ID" value="MEI7065327.1"/>
    <property type="molecule type" value="Genomic_DNA"/>
</dbReference>
<evidence type="ECO:0000256" key="2">
    <source>
        <dbReference type="ARBA" id="ARBA00010423"/>
    </source>
</evidence>
<comment type="subcellular location">
    <subcellularLocation>
        <location evidence="1">Cell inner membrane</location>
        <topology evidence="1">Single-pass membrane protein</topology>
    </subcellularLocation>
</comment>
<dbReference type="Pfam" id="PF05957">
    <property type="entry name" value="DUF883"/>
    <property type="match status" value="1"/>
</dbReference>
<evidence type="ECO:0000259" key="10">
    <source>
        <dbReference type="Pfam" id="PF05957"/>
    </source>
</evidence>
<feature type="transmembrane region" description="Helical" evidence="9">
    <location>
        <begin position="81"/>
        <end position="99"/>
    </location>
</feature>
<dbReference type="InterPro" id="IPR043605">
    <property type="entry name" value="DUF883_C"/>
</dbReference>
<comment type="caution">
    <text evidence="12">The sequence shown here is derived from an EMBL/GenBank/DDBJ whole genome shotgun (WGS) entry which is preliminary data.</text>
</comment>